<sequence>MSDSTDLRGTQTVINTRLDEFFDSNGKPSELDDALLTSYFNGLHRSVGQQTLPTPTKSTLNLSRNAHTPLVSLSASGKIIFVVQQLDHDWQIPGLSQVVGTFELGAPFNYELKNVLIGYVRLSITPDDGTYDRIE</sequence>
<comment type="caution">
    <text evidence="1">The sequence shown here is derived from an EMBL/GenBank/DDBJ whole genome shotgun (WGS) entry which is preliminary data.</text>
</comment>
<dbReference type="AlphaFoldDB" id="A0A074RRB5"/>
<dbReference type="Proteomes" id="UP000027456">
    <property type="component" value="Unassembled WGS sequence"/>
</dbReference>
<dbReference type="HOGENOM" id="CLU_118721_0_0_1"/>
<dbReference type="EMBL" id="AZST01000808">
    <property type="protein sequence ID" value="KEP47208.1"/>
    <property type="molecule type" value="Genomic_DNA"/>
</dbReference>
<evidence type="ECO:0000313" key="1">
    <source>
        <dbReference type="EMBL" id="KEP47208.1"/>
    </source>
</evidence>
<evidence type="ECO:0000313" key="2">
    <source>
        <dbReference type="Proteomes" id="UP000027456"/>
    </source>
</evidence>
<protein>
    <submittedName>
        <fullName evidence="1">Uncharacterized protein</fullName>
    </submittedName>
</protein>
<proteinExistence type="predicted"/>
<organism evidence="1 2">
    <name type="scientific">Rhizoctonia solani 123E</name>
    <dbReference type="NCBI Taxonomy" id="1423351"/>
    <lineage>
        <taxon>Eukaryota</taxon>
        <taxon>Fungi</taxon>
        <taxon>Dikarya</taxon>
        <taxon>Basidiomycota</taxon>
        <taxon>Agaricomycotina</taxon>
        <taxon>Agaricomycetes</taxon>
        <taxon>Cantharellales</taxon>
        <taxon>Ceratobasidiaceae</taxon>
        <taxon>Rhizoctonia</taxon>
    </lineage>
</organism>
<name>A0A074RRB5_9AGAM</name>
<reference evidence="1 2" key="1">
    <citation type="submission" date="2013-12" db="EMBL/GenBank/DDBJ databases">
        <authorList>
            <person name="Cubeta M."/>
            <person name="Pakala S."/>
            <person name="Fedorova N."/>
            <person name="Thomas E."/>
            <person name="Dean R."/>
            <person name="Jabaji S."/>
            <person name="Neate S."/>
            <person name="Toda T."/>
            <person name="Tavantzis S."/>
            <person name="Vilgalys R."/>
            <person name="Bharathan N."/>
            <person name="Pakala S."/>
            <person name="Losada L.S."/>
            <person name="Zafar N."/>
            <person name="Nierman W."/>
        </authorList>
    </citation>
    <scope>NUCLEOTIDE SEQUENCE [LARGE SCALE GENOMIC DNA]</scope>
    <source>
        <strain evidence="1 2">123E</strain>
    </source>
</reference>
<accession>A0A074RRB5</accession>
<dbReference type="OrthoDB" id="10367620at2759"/>
<gene>
    <name evidence="1" type="ORF">V565_164120</name>
</gene>
<feature type="non-terminal residue" evidence="1">
    <location>
        <position position="135"/>
    </location>
</feature>
<keyword evidence="2" id="KW-1185">Reference proteome</keyword>